<keyword evidence="3" id="KW-1185">Reference proteome</keyword>
<organism evidence="2 3">
    <name type="scientific">Treponema denticola (strain ATCC 35405 / DSM 14222 / CIP 103919 / JCM 8153 / KCTC 15104)</name>
    <dbReference type="NCBI Taxonomy" id="243275"/>
    <lineage>
        <taxon>Bacteria</taxon>
        <taxon>Pseudomonadati</taxon>
        <taxon>Spirochaetota</taxon>
        <taxon>Spirochaetia</taxon>
        <taxon>Spirochaetales</taxon>
        <taxon>Treponemataceae</taxon>
        <taxon>Treponema</taxon>
    </lineage>
</organism>
<dbReference type="HOGENOM" id="CLU_3067328_0_0_12"/>
<dbReference type="OrthoDB" id="354189at2"/>
<accession>Q73M87</accession>
<gene>
    <name evidence="2" type="ordered locus">TDE_1622</name>
</gene>
<dbReference type="GeneID" id="89920718"/>
<evidence type="ECO:0000313" key="3">
    <source>
        <dbReference type="Proteomes" id="UP000008212"/>
    </source>
</evidence>
<sequence>MPQVLVKAHAALDSAVDKLYRKTAFSDDAARTAFLFELYLKKTEGVLAGKRGR</sequence>
<name>Q73M87_TREDE</name>
<dbReference type="Pfam" id="PF20467">
    <property type="entry name" value="MmeI_C"/>
    <property type="match status" value="1"/>
</dbReference>
<dbReference type="InterPro" id="IPR046818">
    <property type="entry name" value="MmeI_C"/>
</dbReference>
<feature type="domain" description="MmeI-like C-terminal" evidence="1">
    <location>
        <begin position="1"/>
        <end position="44"/>
    </location>
</feature>
<reference evidence="2 3" key="1">
    <citation type="journal article" date="2004" name="Proc. Natl. Acad. Sci. U.S.A.">
        <title>Comparison of the genome of the oral pathogen Treponema denticola with other spirochete genomes.</title>
        <authorList>
            <person name="Seshadri R."/>
            <person name="Myers G.S."/>
            <person name="Tettelin H."/>
            <person name="Eisen J.A."/>
            <person name="Heidelberg J.F."/>
            <person name="Dodson R.J."/>
            <person name="Davidsen T.M."/>
            <person name="DeBoy R.T."/>
            <person name="Fouts D.E."/>
            <person name="Haft D.H."/>
            <person name="Selengut J."/>
            <person name="Ren Q."/>
            <person name="Brinkac L.M."/>
            <person name="Madupu R."/>
            <person name="Kolonay J."/>
            <person name="Durkin S.A."/>
            <person name="Daugherty S.C."/>
            <person name="Shetty J."/>
            <person name="Shvartsbeyn A."/>
            <person name="Gebregeorgis E."/>
            <person name="Geer K."/>
            <person name="Tsegaye G."/>
            <person name="Malek J."/>
            <person name="Ayodeji B."/>
            <person name="Shatsman S."/>
            <person name="McLeod M.P."/>
            <person name="Smajs D."/>
            <person name="Howell J.K."/>
            <person name="Pal S."/>
            <person name="Amin A."/>
            <person name="Vashisth P."/>
            <person name="McNeill T.Z."/>
            <person name="Xiang Q."/>
            <person name="Sodergren E."/>
            <person name="Baca E."/>
            <person name="Weinstock G.M."/>
            <person name="Norris S.J."/>
            <person name="Fraser C.M."/>
            <person name="Paulsen I.T."/>
        </authorList>
    </citation>
    <scope>NUCLEOTIDE SEQUENCE [LARGE SCALE GENOMIC DNA]</scope>
    <source>
        <strain evidence="3">ATCC 35405 / DSM 14222 / CIP 103919 / JCM 8153 / KCTC 15104</strain>
    </source>
</reference>
<dbReference type="EMBL" id="AE017226">
    <property type="protein sequence ID" value="AAS12139.1"/>
    <property type="molecule type" value="Genomic_DNA"/>
</dbReference>
<proteinExistence type="predicted"/>
<dbReference type="PaxDb" id="243275-TDE_1622"/>
<dbReference type="AlphaFoldDB" id="Q73M87"/>
<dbReference type="Proteomes" id="UP000008212">
    <property type="component" value="Chromosome"/>
</dbReference>
<evidence type="ECO:0000313" key="2">
    <source>
        <dbReference type="EMBL" id="AAS12139.1"/>
    </source>
</evidence>
<dbReference type="KEGG" id="tde:TDE_1622"/>
<dbReference type="RefSeq" id="WP_010957010.1">
    <property type="nucleotide sequence ID" value="NC_002967.9"/>
</dbReference>
<dbReference type="PATRIC" id="fig|243275.7.peg.1550"/>
<protein>
    <submittedName>
        <fullName evidence="2">Conserved domain protein</fullName>
    </submittedName>
</protein>
<evidence type="ECO:0000259" key="1">
    <source>
        <dbReference type="Pfam" id="PF20467"/>
    </source>
</evidence>
<dbReference type="STRING" id="243275.TDE_1622"/>